<dbReference type="Pfam" id="PF10442">
    <property type="entry name" value="FIST_C"/>
    <property type="match status" value="1"/>
</dbReference>
<keyword evidence="4" id="KW-1185">Reference proteome</keyword>
<proteinExistence type="predicted"/>
<dbReference type="SMART" id="SM01204">
    <property type="entry name" value="FIST_C"/>
    <property type="match status" value="1"/>
</dbReference>
<protein>
    <recommendedName>
        <fullName evidence="5">FIST domain-containing protein</fullName>
    </recommendedName>
</protein>
<evidence type="ECO:0000313" key="3">
    <source>
        <dbReference type="EMBL" id="CAE7900122.1"/>
    </source>
</evidence>
<evidence type="ECO:0000259" key="2">
    <source>
        <dbReference type="SMART" id="SM01204"/>
    </source>
</evidence>
<dbReference type="EMBL" id="CAJNJA010070141">
    <property type="protein sequence ID" value="CAE7900122.1"/>
    <property type="molecule type" value="Genomic_DNA"/>
</dbReference>
<dbReference type="Pfam" id="PF08495">
    <property type="entry name" value="FIST"/>
    <property type="match status" value="1"/>
</dbReference>
<dbReference type="InterPro" id="IPR019494">
    <property type="entry name" value="FIST_C"/>
</dbReference>
<name>A0A813BET9_9DINO</name>
<dbReference type="OrthoDB" id="509497at2759"/>
<sequence length="522" mass="55045">MLSMAATTLETPLSLSRHVWESPGIRCAELAVAKGAARKALTSRRRALGVRRSAKVFAFSSISCTLWSLRSRRRSTCRTAACAVETEVQADFISCCSMAPRWEDAVEEVAAEAGTGFEAAFVFVSELYVDQAQGMAPVLEAVQQRLDVEHVVGGACAGAIGQTTGEMASEYAGGHRQPCEVEAGFVLSVAVVRSAGAVPFFLGANAEGDLALLNRMAASGEVRSMILLADPFGPIPDIMQSLDESFPKVPKAGGITAALQVGSDGRSSFMSSMAICSKGNKARLLSKGVCGLLLTEMDVHTVVCQGCLGVGPAVRISNVSPSGDVCIGIGGRPAKEALLLIFSAVNEELRAKMQTNLVVGLGRQGESETSVDDGDWLIRGIAEVTPNGSFRLGPGIAEGQPLRFHVRDKDSAEGDLKLMLKRYRLERTFSGSKEPIGSLLFTCNGRGKGLYGRQHVDARALEEALGEELGQRVSGFFCNGEIGSPGLVLPAAELGERAEVRGTALHGFTAVFAMLVPSSSKS</sequence>
<gene>
    <name evidence="3" type="ORF">SNEC2469_LOCUS30260</name>
</gene>
<dbReference type="PANTHER" id="PTHR14939">
    <property type="entry name" value="F-BOX ONLY PROTEIN 22"/>
    <property type="match status" value="1"/>
</dbReference>
<dbReference type="InterPro" id="IPR013702">
    <property type="entry name" value="FIST_domain_N"/>
</dbReference>
<reference evidence="3" key="1">
    <citation type="submission" date="2021-02" db="EMBL/GenBank/DDBJ databases">
        <authorList>
            <person name="Dougan E. K."/>
            <person name="Rhodes N."/>
            <person name="Thang M."/>
            <person name="Chan C."/>
        </authorList>
    </citation>
    <scope>NUCLEOTIDE SEQUENCE</scope>
</reference>
<dbReference type="AlphaFoldDB" id="A0A813BET9"/>
<evidence type="ECO:0000259" key="1">
    <source>
        <dbReference type="SMART" id="SM00897"/>
    </source>
</evidence>
<feature type="domain" description="FIST" evidence="1">
    <location>
        <begin position="118"/>
        <end position="333"/>
    </location>
</feature>
<dbReference type="Proteomes" id="UP000601435">
    <property type="component" value="Unassembled WGS sequence"/>
</dbReference>
<evidence type="ECO:0000313" key="4">
    <source>
        <dbReference type="Proteomes" id="UP000601435"/>
    </source>
</evidence>
<dbReference type="PANTHER" id="PTHR14939:SF5">
    <property type="entry name" value="F-BOX ONLY PROTEIN 22"/>
    <property type="match status" value="1"/>
</dbReference>
<feature type="domain" description="FIST C-domain" evidence="2">
    <location>
        <begin position="334"/>
        <end position="485"/>
    </location>
</feature>
<evidence type="ECO:0008006" key="5">
    <source>
        <dbReference type="Google" id="ProtNLM"/>
    </source>
</evidence>
<comment type="caution">
    <text evidence="3">The sequence shown here is derived from an EMBL/GenBank/DDBJ whole genome shotgun (WGS) entry which is preliminary data.</text>
</comment>
<organism evidence="3 4">
    <name type="scientific">Symbiodinium necroappetens</name>
    <dbReference type="NCBI Taxonomy" id="1628268"/>
    <lineage>
        <taxon>Eukaryota</taxon>
        <taxon>Sar</taxon>
        <taxon>Alveolata</taxon>
        <taxon>Dinophyceae</taxon>
        <taxon>Suessiales</taxon>
        <taxon>Symbiodiniaceae</taxon>
        <taxon>Symbiodinium</taxon>
    </lineage>
</organism>
<accession>A0A813BET9</accession>
<dbReference type="SMART" id="SM00897">
    <property type="entry name" value="FIST"/>
    <property type="match status" value="1"/>
</dbReference>